<evidence type="ECO:0000313" key="1">
    <source>
        <dbReference type="EMBL" id="KAK3235018.1"/>
    </source>
</evidence>
<name>A0AAE0BE95_9CHLO</name>
<keyword evidence="2" id="KW-1185">Reference proteome</keyword>
<sequence>MGLRFCSVYGTGGVAGLVGARMEAPGGAVPGDRGGLLLQLGASEGTAAGGHPLFAGSVSAMEDINERRRSRCGRVLLAAEAGEQCADVGETADPGGGAQLGEFW</sequence>
<evidence type="ECO:0000313" key="2">
    <source>
        <dbReference type="Proteomes" id="UP001190700"/>
    </source>
</evidence>
<dbReference type="AlphaFoldDB" id="A0AAE0BE95"/>
<organism evidence="1 2">
    <name type="scientific">Cymbomonas tetramitiformis</name>
    <dbReference type="NCBI Taxonomy" id="36881"/>
    <lineage>
        <taxon>Eukaryota</taxon>
        <taxon>Viridiplantae</taxon>
        <taxon>Chlorophyta</taxon>
        <taxon>Pyramimonadophyceae</taxon>
        <taxon>Pyramimonadales</taxon>
        <taxon>Pyramimonadaceae</taxon>
        <taxon>Cymbomonas</taxon>
    </lineage>
</organism>
<dbReference type="EMBL" id="LGRX02035388">
    <property type="protein sequence ID" value="KAK3235018.1"/>
    <property type="molecule type" value="Genomic_DNA"/>
</dbReference>
<accession>A0AAE0BE95</accession>
<protein>
    <submittedName>
        <fullName evidence="1">Uncharacterized protein</fullName>
    </submittedName>
</protein>
<comment type="caution">
    <text evidence="1">The sequence shown here is derived from an EMBL/GenBank/DDBJ whole genome shotgun (WGS) entry which is preliminary data.</text>
</comment>
<dbReference type="Proteomes" id="UP001190700">
    <property type="component" value="Unassembled WGS sequence"/>
</dbReference>
<proteinExistence type="predicted"/>
<reference evidence="1 2" key="1">
    <citation type="journal article" date="2015" name="Genome Biol. Evol.">
        <title>Comparative Genomics of a Bacterivorous Green Alga Reveals Evolutionary Causalities and Consequences of Phago-Mixotrophic Mode of Nutrition.</title>
        <authorList>
            <person name="Burns J.A."/>
            <person name="Paasch A."/>
            <person name="Narechania A."/>
            <person name="Kim E."/>
        </authorList>
    </citation>
    <scope>NUCLEOTIDE SEQUENCE [LARGE SCALE GENOMIC DNA]</scope>
    <source>
        <strain evidence="1 2">PLY_AMNH</strain>
    </source>
</reference>
<gene>
    <name evidence="1" type="ORF">CYMTET_54759</name>
</gene>